<dbReference type="PANTHER" id="PTHR21183">
    <property type="entry name" value="RIBOSOMAL PROTEIN L47, MITOCHONDRIAL-RELATED"/>
    <property type="match status" value="1"/>
</dbReference>
<dbReference type="OrthoDB" id="270763at2759"/>
<evidence type="ECO:0000256" key="1">
    <source>
        <dbReference type="ARBA" id="ARBA00004173"/>
    </source>
</evidence>
<evidence type="ECO:0000313" key="8">
    <source>
        <dbReference type="EMBL" id="OWF41233.1"/>
    </source>
</evidence>
<evidence type="ECO:0000256" key="6">
    <source>
        <dbReference type="ARBA" id="ARBA00035289"/>
    </source>
</evidence>
<name>A0A210PXL9_MIZYE</name>
<keyword evidence="4" id="KW-0496">Mitochondrion</keyword>
<reference evidence="8 9" key="1">
    <citation type="journal article" date="2017" name="Nat. Ecol. Evol.">
        <title>Scallop genome provides insights into evolution of bilaterian karyotype and development.</title>
        <authorList>
            <person name="Wang S."/>
            <person name="Zhang J."/>
            <person name="Jiao W."/>
            <person name="Li J."/>
            <person name="Xun X."/>
            <person name="Sun Y."/>
            <person name="Guo X."/>
            <person name="Huan P."/>
            <person name="Dong B."/>
            <person name="Zhang L."/>
            <person name="Hu X."/>
            <person name="Sun X."/>
            <person name="Wang J."/>
            <person name="Zhao C."/>
            <person name="Wang Y."/>
            <person name="Wang D."/>
            <person name="Huang X."/>
            <person name="Wang R."/>
            <person name="Lv J."/>
            <person name="Li Y."/>
            <person name="Zhang Z."/>
            <person name="Liu B."/>
            <person name="Lu W."/>
            <person name="Hui Y."/>
            <person name="Liang J."/>
            <person name="Zhou Z."/>
            <person name="Hou R."/>
            <person name="Li X."/>
            <person name="Liu Y."/>
            <person name="Li H."/>
            <person name="Ning X."/>
            <person name="Lin Y."/>
            <person name="Zhao L."/>
            <person name="Xing Q."/>
            <person name="Dou J."/>
            <person name="Li Y."/>
            <person name="Mao J."/>
            <person name="Guo H."/>
            <person name="Dou H."/>
            <person name="Li T."/>
            <person name="Mu C."/>
            <person name="Jiang W."/>
            <person name="Fu Q."/>
            <person name="Fu X."/>
            <person name="Miao Y."/>
            <person name="Liu J."/>
            <person name="Yu Q."/>
            <person name="Li R."/>
            <person name="Liao H."/>
            <person name="Li X."/>
            <person name="Kong Y."/>
            <person name="Jiang Z."/>
            <person name="Chourrout D."/>
            <person name="Li R."/>
            <person name="Bao Z."/>
        </authorList>
    </citation>
    <scope>NUCLEOTIDE SEQUENCE [LARGE SCALE GENOMIC DNA]</scope>
    <source>
        <strain evidence="8 9">PY_sf001</strain>
    </source>
</reference>
<dbReference type="PANTHER" id="PTHR21183:SF18">
    <property type="entry name" value="LARGE RIBOSOMAL SUBUNIT PROTEIN UL29M"/>
    <property type="match status" value="1"/>
</dbReference>
<evidence type="ECO:0000256" key="3">
    <source>
        <dbReference type="ARBA" id="ARBA00022980"/>
    </source>
</evidence>
<keyword evidence="3 8" id="KW-0689">Ribosomal protein</keyword>
<dbReference type="Proteomes" id="UP000242188">
    <property type="component" value="Unassembled WGS sequence"/>
</dbReference>
<dbReference type="Gene3D" id="6.10.330.20">
    <property type="match status" value="1"/>
</dbReference>
<gene>
    <name evidence="8" type="ORF">KP79_PYT21413</name>
</gene>
<dbReference type="InterPro" id="IPR010729">
    <property type="entry name" value="Ribosomal_uL29_mit"/>
</dbReference>
<dbReference type="InterPro" id="IPR038340">
    <property type="entry name" value="MRP-L47_sf"/>
</dbReference>
<evidence type="ECO:0000313" key="9">
    <source>
        <dbReference type="Proteomes" id="UP000242188"/>
    </source>
</evidence>
<evidence type="ECO:0000256" key="7">
    <source>
        <dbReference type="SAM" id="MobiDB-lite"/>
    </source>
</evidence>
<comment type="subcellular location">
    <subcellularLocation>
        <location evidence="1">Mitochondrion</location>
    </subcellularLocation>
</comment>
<accession>A0A210PXL9</accession>
<evidence type="ECO:0000256" key="5">
    <source>
        <dbReference type="ARBA" id="ARBA00023274"/>
    </source>
</evidence>
<feature type="region of interest" description="Disordered" evidence="7">
    <location>
        <begin position="234"/>
        <end position="257"/>
    </location>
</feature>
<dbReference type="EMBL" id="NEDP02005415">
    <property type="protein sequence ID" value="OWF41233.1"/>
    <property type="molecule type" value="Genomic_DNA"/>
</dbReference>
<feature type="compositionally biased region" description="Basic and acidic residues" evidence="7">
    <location>
        <begin position="240"/>
        <end position="249"/>
    </location>
</feature>
<dbReference type="GO" id="GO:0032543">
    <property type="term" value="P:mitochondrial translation"/>
    <property type="evidence" value="ECO:0007669"/>
    <property type="project" value="TreeGrafter"/>
</dbReference>
<protein>
    <recommendedName>
        <fullName evidence="6">Large ribosomal subunit protein uL29m</fullName>
    </recommendedName>
</protein>
<comment type="similarity">
    <text evidence="2">Belongs to the universal ribosomal protein uL29 family.</text>
</comment>
<dbReference type="Pfam" id="PF06984">
    <property type="entry name" value="MRP-L47"/>
    <property type="match status" value="1"/>
</dbReference>
<comment type="caution">
    <text evidence="8">The sequence shown here is derived from an EMBL/GenBank/DDBJ whole genome shotgun (WGS) entry which is preliminary data.</text>
</comment>
<dbReference type="AlphaFoldDB" id="A0A210PXL9"/>
<proteinExistence type="inferred from homology"/>
<keyword evidence="5" id="KW-0687">Ribonucleoprotein</keyword>
<evidence type="ECO:0000256" key="2">
    <source>
        <dbReference type="ARBA" id="ARBA00009254"/>
    </source>
</evidence>
<evidence type="ECO:0000256" key="4">
    <source>
        <dbReference type="ARBA" id="ARBA00023128"/>
    </source>
</evidence>
<dbReference type="GO" id="GO:0003735">
    <property type="term" value="F:structural constituent of ribosome"/>
    <property type="evidence" value="ECO:0007669"/>
    <property type="project" value="InterPro"/>
</dbReference>
<dbReference type="STRING" id="6573.A0A210PXL9"/>
<sequence length="257" mass="31031">MALQMFRRSVSVIRHSVRALSRLTITPPTQPVALDKFSLLKCGSCRNFHVSVKRPDLMEFFDSKDNWGEENIKTGRPWKMEELRIKSNSDLHKLWYVLLKERNMLLTMRHEYRQECILFPNPERIDKVEESMENLMNIIKERDNAHSLLETGKSVEREKVEALDSFGRPYMKRQTEHALPQRNIAGKRMFLLTRDPWMRKSQRLLREKYLKTRHRERKRELRYIRRTRERFPDATEEDIEHGLERESARQKQGFYDV</sequence>
<dbReference type="GO" id="GO:0005762">
    <property type="term" value="C:mitochondrial large ribosomal subunit"/>
    <property type="evidence" value="ECO:0007669"/>
    <property type="project" value="TreeGrafter"/>
</dbReference>
<keyword evidence="9" id="KW-1185">Reference proteome</keyword>
<organism evidence="8 9">
    <name type="scientific">Mizuhopecten yessoensis</name>
    <name type="common">Japanese scallop</name>
    <name type="synonym">Patinopecten yessoensis</name>
    <dbReference type="NCBI Taxonomy" id="6573"/>
    <lineage>
        <taxon>Eukaryota</taxon>
        <taxon>Metazoa</taxon>
        <taxon>Spiralia</taxon>
        <taxon>Lophotrochozoa</taxon>
        <taxon>Mollusca</taxon>
        <taxon>Bivalvia</taxon>
        <taxon>Autobranchia</taxon>
        <taxon>Pteriomorphia</taxon>
        <taxon>Pectinida</taxon>
        <taxon>Pectinoidea</taxon>
        <taxon>Pectinidae</taxon>
        <taxon>Mizuhopecten</taxon>
    </lineage>
</organism>